<evidence type="ECO:0000313" key="4">
    <source>
        <dbReference type="Proteomes" id="UP000747542"/>
    </source>
</evidence>
<feature type="compositionally biased region" description="Polar residues" evidence="1">
    <location>
        <begin position="94"/>
        <end position="118"/>
    </location>
</feature>
<dbReference type="AlphaFoldDB" id="A0A8J5JGB3"/>
<evidence type="ECO:0000256" key="1">
    <source>
        <dbReference type="SAM" id="MobiDB-lite"/>
    </source>
</evidence>
<dbReference type="SMART" id="SM00670">
    <property type="entry name" value="PINc"/>
    <property type="match status" value="1"/>
</dbReference>
<comment type="caution">
    <text evidence="3">The sequence shown here is derived from an EMBL/GenBank/DDBJ whole genome shotgun (WGS) entry which is preliminary data.</text>
</comment>
<dbReference type="OrthoDB" id="548295at2759"/>
<reference evidence="3" key="1">
    <citation type="journal article" date="2021" name="Sci. Adv.">
        <title>The American lobster genome reveals insights on longevity, neural, and immune adaptations.</title>
        <authorList>
            <person name="Polinski J.M."/>
            <person name="Zimin A.V."/>
            <person name="Clark K.F."/>
            <person name="Kohn A.B."/>
            <person name="Sadowski N."/>
            <person name="Timp W."/>
            <person name="Ptitsyn A."/>
            <person name="Khanna P."/>
            <person name="Romanova D.Y."/>
            <person name="Williams P."/>
            <person name="Greenwood S.J."/>
            <person name="Moroz L.L."/>
            <person name="Walt D.R."/>
            <person name="Bodnar A.G."/>
        </authorList>
    </citation>
    <scope>NUCLEOTIDE SEQUENCE</scope>
    <source>
        <strain evidence="3">GMGI-L3</strain>
    </source>
</reference>
<protein>
    <submittedName>
        <fullName evidence="3">Transcriptional protein SWT1-like</fullName>
    </submittedName>
</protein>
<dbReference type="PROSITE" id="PS50020">
    <property type="entry name" value="WW_DOMAIN_2"/>
    <property type="match status" value="1"/>
</dbReference>
<feature type="compositionally biased region" description="Basic and acidic residues" evidence="1">
    <location>
        <begin position="755"/>
        <end position="766"/>
    </location>
</feature>
<dbReference type="PANTHER" id="PTHR16161">
    <property type="entry name" value="TRANSCRIPTIONAL PROTEIN SWT1"/>
    <property type="match status" value="1"/>
</dbReference>
<dbReference type="Pfam" id="PF13638">
    <property type="entry name" value="PIN_4"/>
    <property type="match status" value="1"/>
</dbReference>
<accession>A0A8J5JGB3</accession>
<dbReference type="PANTHER" id="PTHR16161:SF0">
    <property type="entry name" value="TRANSCRIPTIONAL PROTEIN SWT1"/>
    <property type="match status" value="1"/>
</dbReference>
<dbReference type="Proteomes" id="UP000747542">
    <property type="component" value="Unassembled WGS sequence"/>
</dbReference>
<feature type="compositionally biased region" description="Basic and acidic residues" evidence="1">
    <location>
        <begin position="49"/>
        <end position="60"/>
    </location>
</feature>
<evidence type="ECO:0000313" key="3">
    <source>
        <dbReference type="EMBL" id="KAG7155906.1"/>
    </source>
</evidence>
<dbReference type="InterPro" id="IPR002716">
    <property type="entry name" value="PIN_dom"/>
</dbReference>
<feature type="region of interest" description="Disordered" evidence="1">
    <location>
        <begin position="49"/>
        <end position="72"/>
    </location>
</feature>
<keyword evidence="4" id="KW-1185">Reference proteome</keyword>
<dbReference type="EMBL" id="JAHLQT010040257">
    <property type="protein sequence ID" value="KAG7155906.1"/>
    <property type="molecule type" value="Genomic_DNA"/>
</dbReference>
<dbReference type="GO" id="GO:0005634">
    <property type="term" value="C:nucleus"/>
    <property type="evidence" value="ECO:0007669"/>
    <property type="project" value="TreeGrafter"/>
</dbReference>
<name>A0A8J5JGB3_HOMAM</name>
<feature type="region of interest" description="Disordered" evidence="1">
    <location>
        <begin position="755"/>
        <end position="774"/>
    </location>
</feature>
<dbReference type="InterPro" id="IPR052626">
    <property type="entry name" value="SWT1_Regulator"/>
</dbReference>
<gene>
    <name evidence="3" type="primary">SWT1-L</name>
    <name evidence="3" type="ORF">Hamer_G012043</name>
</gene>
<evidence type="ECO:0000259" key="2">
    <source>
        <dbReference type="PROSITE" id="PS50020"/>
    </source>
</evidence>
<feature type="domain" description="WW" evidence="2">
    <location>
        <begin position="8"/>
        <end position="43"/>
    </location>
</feature>
<proteinExistence type="predicted"/>
<organism evidence="3 4">
    <name type="scientific">Homarus americanus</name>
    <name type="common">American lobster</name>
    <dbReference type="NCBI Taxonomy" id="6706"/>
    <lineage>
        <taxon>Eukaryota</taxon>
        <taxon>Metazoa</taxon>
        <taxon>Ecdysozoa</taxon>
        <taxon>Arthropoda</taxon>
        <taxon>Crustacea</taxon>
        <taxon>Multicrustacea</taxon>
        <taxon>Malacostraca</taxon>
        <taxon>Eumalacostraca</taxon>
        <taxon>Eucarida</taxon>
        <taxon>Decapoda</taxon>
        <taxon>Pleocyemata</taxon>
        <taxon>Astacidea</taxon>
        <taxon>Nephropoidea</taxon>
        <taxon>Nephropidae</taxon>
        <taxon>Homarus</taxon>
    </lineage>
</organism>
<feature type="region of interest" description="Disordered" evidence="1">
    <location>
        <begin position="94"/>
        <end position="123"/>
    </location>
</feature>
<feature type="region of interest" description="Disordered" evidence="1">
    <location>
        <begin position="299"/>
        <end position="320"/>
    </location>
</feature>
<dbReference type="InterPro" id="IPR001202">
    <property type="entry name" value="WW_dom"/>
</dbReference>
<sequence>MAEGDNGTVLPRDWVLKSSRRCPVAKYYFNTKTGQATWIHPLLLKESKEDCSKEPKELKKSPKKRKKVKINLSESQGSIVNELIVKSDEAEVTSTNSVAVSSHSPHRNNPVQGSPTVTESDDGKAIDEEKWNSRKPVKFAFKAKTEPKKDSLSGQKKIVSIHPSLLRARKVAEKLQWSKKVKDKKVKPQSERTVPSIKLEEKVDVPDNKLKESVEKTRKGKITAVSTRRIVKAKRRIEYDKKVKEDEASIQEIIEEISGSPCKKNEECKVKSKEEKVHYKHNKNNEYDVYKHFVKSKQVSHQTLKSSHKDNYPPEESELPPLDKVVHKQEPHYEVDTENDSDEVTEMEVEEQEIITEIANFRGSVSHSHKTDSNQLLTTNINSNSESVCIVVDTNILIQDIGFLESLKSKEIAKKEVVIVIPYTALKEMDGLKKNASIGKASQAAICWCNSHFENNDPRVQGQSYDNYLKTLAHSQHPSGDDLIRDCCLLLKKESLDVCLLTNDVNLRNKALMSAITAVSIRGLRLKLKENASNQMTHSVTLQDTKKKITNHSLPDVDNIYNYCGNTKEYPQLDNMVCEVTPKCLSSRQEDRPRYVKKLRKSSGNCESKDETLLHKISTSLRVTLSQILECIMKDTYGDLWLQIVKCKPPWSISDVFSCWEKHWIAIMSDKFPREVKILMKQIQAILGDCKRGRGNIDNLSGQVQNLYLFFKSQPYQSFISPIHGQTDENTDMSEIPIQGSVLPSSDSLIDVDKVESSLNEREDSNRQQPTPSGLENLEKMINLVGAHITHFIALVLEAYGVEHSLPTLNTSGKMTREGARSSGINLHKVTMKLGTTIFRCLSEGTSESLQEFGHLLINFWADAKQQCPNLPFTEEDLTQVVTAPSGRNFLQLTLGELERLLAMLVAVNENQ</sequence>
<dbReference type="CDD" id="cd18727">
    <property type="entry name" value="PIN_Swt1-like"/>
    <property type="match status" value="1"/>
</dbReference>